<dbReference type="PANTHER" id="PTHR35802">
    <property type="entry name" value="PROTEASE SYNTHASE AND SPORULATION PROTEIN PAI 2"/>
    <property type="match status" value="1"/>
</dbReference>
<gene>
    <name evidence="1" type="ORF">DAKH74_045260</name>
</gene>
<dbReference type="EMBL" id="BTGD01000016">
    <property type="protein sequence ID" value="GMM57910.1"/>
    <property type="molecule type" value="Genomic_DNA"/>
</dbReference>
<name>A0AAV5S209_MAUHU</name>
<dbReference type="InterPro" id="IPR012349">
    <property type="entry name" value="Split_barrel_FMN-bd"/>
</dbReference>
<evidence type="ECO:0000313" key="1">
    <source>
        <dbReference type="EMBL" id="GMM57910.1"/>
    </source>
</evidence>
<dbReference type="InterPro" id="IPR007396">
    <property type="entry name" value="TR_PAI2-type"/>
</dbReference>
<protein>
    <recommendedName>
        <fullName evidence="3">Negative transcriptional regulator</fullName>
    </recommendedName>
</protein>
<accession>A0AAV5S209</accession>
<sequence>MYIPKSMEVTDLSKQLDLIRAHPLGTLFNYNAPNSSLISYFTGAGSADEAQVDGEMCCTHVPFLVVQEDDGTVKLTAHMAAKNQHVQMLRNNPRCLVVFQAADSYITPSWYPLKEKTHKFVPTWDFAAVHVYGEAKIINDKEWLVDMISRLTDQEEGKRPEDEDAGAPGKRWKVSDAPAKYIEKRLDEVVGLEITVTNIQGKFKLQQDMSEINVHGVLQGLEREVDNSVSEELIRLCKENNPKAS</sequence>
<dbReference type="SUPFAM" id="SSF50475">
    <property type="entry name" value="FMN-binding split barrel"/>
    <property type="match status" value="1"/>
</dbReference>
<evidence type="ECO:0008006" key="3">
    <source>
        <dbReference type="Google" id="ProtNLM"/>
    </source>
</evidence>
<comment type="caution">
    <text evidence="1">The sequence shown here is derived from an EMBL/GenBank/DDBJ whole genome shotgun (WGS) entry which is preliminary data.</text>
</comment>
<dbReference type="AlphaFoldDB" id="A0AAV5S209"/>
<dbReference type="Pfam" id="PF04299">
    <property type="entry name" value="FMN_bind_2"/>
    <property type="match status" value="1"/>
</dbReference>
<evidence type="ECO:0000313" key="2">
    <source>
        <dbReference type="Proteomes" id="UP001377567"/>
    </source>
</evidence>
<keyword evidence="2" id="KW-1185">Reference proteome</keyword>
<dbReference type="Proteomes" id="UP001377567">
    <property type="component" value="Unassembled WGS sequence"/>
</dbReference>
<reference evidence="1 2" key="1">
    <citation type="journal article" date="2023" name="Elife">
        <title>Identification of key yeast species and microbe-microbe interactions impacting larval growth of Drosophila in the wild.</title>
        <authorList>
            <person name="Mure A."/>
            <person name="Sugiura Y."/>
            <person name="Maeda R."/>
            <person name="Honda K."/>
            <person name="Sakurai N."/>
            <person name="Takahashi Y."/>
            <person name="Watada M."/>
            <person name="Katoh T."/>
            <person name="Gotoh A."/>
            <person name="Gotoh Y."/>
            <person name="Taniguchi I."/>
            <person name="Nakamura K."/>
            <person name="Hayashi T."/>
            <person name="Katayama T."/>
            <person name="Uemura T."/>
            <person name="Hattori Y."/>
        </authorList>
    </citation>
    <scope>NUCLEOTIDE SEQUENCE [LARGE SCALE GENOMIC DNA]</scope>
    <source>
        <strain evidence="1 2">KH-74</strain>
    </source>
</reference>
<dbReference type="PIRSF" id="PIRSF010372">
    <property type="entry name" value="PaiB"/>
    <property type="match status" value="1"/>
</dbReference>
<dbReference type="PANTHER" id="PTHR35802:SF1">
    <property type="entry name" value="PROTEASE SYNTHASE AND SPORULATION PROTEIN PAI 2"/>
    <property type="match status" value="1"/>
</dbReference>
<organism evidence="1 2">
    <name type="scientific">Maudiozyma humilis</name>
    <name type="common">Sour dough yeast</name>
    <name type="synonym">Kazachstania humilis</name>
    <dbReference type="NCBI Taxonomy" id="51915"/>
    <lineage>
        <taxon>Eukaryota</taxon>
        <taxon>Fungi</taxon>
        <taxon>Dikarya</taxon>
        <taxon>Ascomycota</taxon>
        <taxon>Saccharomycotina</taxon>
        <taxon>Saccharomycetes</taxon>
        <taxon>Saccharomycetales</taxon>
        <taxon>Saccharomycetaceae</taxon>
        <taxon>Maudiozyma</taxon>
    </lineage>
</organism>
<proteinExistence type="predicted"/>
<dbReference type="Gene3D" id="2.30.110.10">
    <property type="entry name" value="Electron Transport, Fmn-binding Protein, Chain A"/>
    <property type="match status" value="1"/>
</dbReference>